<dbReference type="Proteomes" id="UP001321473">
    <property type="component" value="Unassembled WGS sequence"/>
</dbReference>
<dbReference type="EMBL" id="JARKHS020023416">
    <property type="protein sequence ID" value="KAK8768817.1"/>
    <property type="molecule type" value="Genomic_DNA"/>
</dbReference>
<proteinExistence type="predicted"/>
<reference evidence="1 2" key="1">
    <citation type="journal article" date="2023" name="Arcadia Sci">
        <title>De novo assembly of a long-read Amblyomma americanum tick genome.</title>
        <authorList>
            <person name="Chou S."/>
            <person name="Poskanzer K.E."/>
            <person name="Rollins M."/>
            <person name="Thuy-Boun P.S."/>
        </authorList>
    </citation>
    <scope>NUCLEOTIDE SEQUENCE [LARGE SCALE GENOMIC DNA]</scope>
    <source>
        <strain evidence="1">F_SG_1</strain>
        <tissue evidence="1">Salivary glands</tissue>
    </source>
</reference>
<name>A0AAQ4E277_AMBAM</name>
<accession>A0AAQ4E277</accession>
<organism evidence="1 2">
    <name type="scientific">Amblyomma americanum</name>
    <name type="common">Lone star tick</name>
    <dbReference type="NCBI Taxonomy" id="6943"/>
    <lineage>
        <taxon>Eukaryota</taxon>
        <taxon>Metazoa</taxon>
        <taxon>Ecdysozoa</taxon>
        <taxon>Arthropoda</taxon>
        <taxon>Chelicerata</taxon>
        <taxon>Arachnida</taxon>
        <taxon>Acari</taxon>
        <taxon>Parasitiformes</taxon>
        <taxon>Ixodida</taxon>
        <taxon>Ixodoidea</taxon>
        <taxon>Ixodidae</taxon>
        <taxon>Amblyomminae</taxon>
        <taxon>Amblyomma</taxon>
    </lineage>
</organism>
<dbReference type="AlphaFoldDB" id="A0AAQ4E277"/>
<comment type="caution">
    <text evidence="1">The sequence shown here is derived from an EMBL/GenBank/DDBJ whole genome shotgun (WGS) entry which is preliminary data.</text>
</comment>
<sequence length="149" mass="15900">MKAVCDGSCNGCVTASLLSYISFVELSVGITKTYTAHGKTVTSIAEHVDASGHWSAKALYIFTISGSGEYANDVEKLPFVNALIGSTCKSLQHSSEGNYAVVSSCPLFDRDIHQCAFIDAGKESAEYPGCCPLYMCPPSGCEYIFLQNS</sequence>
<protein>
    <submittedName>
        <fullName evidence="1">Uncharacterized protein</fullName>
    </submittedName>
</protein>
<keyword evidence="2" id="KW-1185">Reference proteome</keyword>
<evidence type="ECO:0000313" key="2">
    <source>
        <dbReference type="Proteomes" id="UP001321473"/>
    </source>
</evidence>
<gene>
    <name evidence="1" type="ORF">V5799_014718</name>
</gene>
<evidence type="ECO:0000313" key="1">
    <source>
        <dbReference type="EMBL" id="KAK8768817.1"/>
    </source>
</evidence>